<protein>
    <recommendedName>
        <fullName evidence="2">histidine kinase</fullName>
        <ecNumber evidence="2">2.7.13.3</ecNumber>
    </recommendedName>
</protein>
<dbReference type="CDD" id="cd00082">
    <property type="entry name" value="HisKA"/>
    <property type="match status" value="1"/>
</dbReference>
<dbReference type="PROSITE" id="PS50109">
    <property type="entry name" value="HIS_KIN"/>
    <property type="match status" value="1"/>
</dbReference>
<keyword evidence="6" id="KW-0902">Two-component regulatory system</keyword>
<dbReference type="SMART" id="SM00065">
    <property type="entry name" value="GAF"/>
    <property type="match status" value="1"/>
</dbReference>
<dbReference type="FunFam" id="1.10.287.130:FF:000001">
    <property type="entry name" value="Two-component sensor histidine kinase"/>
    <property type="match status" value="1"/>
</dbReference>
<keyword evidence="3" id="KW-0597">Phosphoprotein</keyword>
<evidence type="ECO:0000256" key="4">
    <source>
        <dbReference type="ARBA" id="ARBA00022679"/>
    </source>
</evidence>
<dbReference type="Pfam" id="PF01590">
    <property type="entry name" value="GAF"/>
    <property type="match status" value="1"/>
</dbReference>
<dbReference type="Pfam" id="PF00512">
    <property type="entry name" value="HisKA"/>
    <property type="match status" value="1"/>
</dbReference>
<evidence type="ECO:0000259" key="9">
    <source>
        <dbReference type="PROSITE" id="PS50109"/>
    </source>
</evidence>
<dbReference type="SMART" id="SM00387">
    <property type="entry name" value="HATPase_c"/>
    <property type="match status" value="1"/>
</dbReference>
<dbReference type="PANTHER" id="PTHR43711">
    <property type="entry name" value="TWO-COMPONENT HISTIDINE KINASE"/>
    <property type="match status" value="1"/>
</dbReference>
<dbReference type="Gene3D" id="1.10.287.130">
    <property type="match status" value="1"/>
</dbReference>
<dbReference type="InterPro" id="IPR036097">
    <property type="entry name" value="HisK_dim/P_sf"/>
</dbReference>
<dbReference type="InterPro" id="IPR036890">
    <property type="entry name" value="HATPase_C_sf"/>
</dbReference>
<comment type="catalytic activity">
    <reaction evidence="1">
        <text>ATP + protein L-histidine = ADP + protein N-phospho-L-histidine.</text>
        <dbReference type="EC" id="2.7.13.3"/>
    </reaction>
</comment>
<dbReference type="Gene3D" id="3.30.565.10">
    <property type="entry name" value="Histidine kinase-like ATPase, C-terminal domain"/>
    <property type="match status" value="1"/>
</dbReference>
<comment type="caution">
    <text evidence="10">The sequence shown here is derived from an EMBL/GenBank/DDBJ whole genome shotgun (WGS) entry which is preliminary data.</text>
</comment>
<keyword evidence="7 8" id="KW-0472">Membrane</keyword>
<dbReference type="SUPFAM" id="SSF55781">
    <property type="entry name" value="GAF domain-like"/>
    <property type="match status" value="1"/>
</dbReference>
<feature type="domain" description="Histidine kinase" evidence="9">
    <location>
        <begin position="283"/>
        <end position="502"/>
    </location>
</feature>
<gene>
    <name evidence="10" type="ORF">ENR23_11780</name>
</gene>
<evidence type="ECO:0000256" key="6">
    <source>
        <dbReference type="ARBA" id="ARBA00023012"/>
    </source>
</evidence>
<dbReference type="SMART" id="SM00388">
    <property type="entry name" value="HisKA"/>
    <property type="match status" value="1"/>
</dbReference>
<dbReference type="PANTHER" id="PTHR43711:SF1">
    <property type="entry name" value="HISTIDINE KINASE 1"/>
    <property type="match status" value="1"/>
</dbReference>
<dbReference type="Pfam" id="PF02518">
    <property type="entry name" value="HATPase_c"/>
    <property type="match status" value="1"/>
</dbReference>
<dbReference type="InterPro" id="IPR004358">
    <property type="entry name" value="Sig_transdc_His_kin-like_C"/>
</dbReference>
<keyword evidence="4" id="KW-0808">Transferase</keyword>
<name>A0A832MMS6_UNCEI</name>
<feature type="transmembrane region" description="Helical" evidence="8">
    <location>
        <begin position="7"/>
        <end position="28"/>
    </location>
</feature>
<dbReference type="InterPro" id="IPR003661">
    <property type="entry name" value="HisK_dim/P_dom"/>
</dbReference>
<dbReference type="Gene3D" id="3.30.450.40">
    <property type="match status" value="1"/>
</dbReference>
<feature type="transmembrane region" description="Helical" evidence="8">
    <location>
        <begin position="48"/>
        <end position="67"/>
    </location>
</feature>
<evidence type="ECO:0000256" key="7">
    <source>
        <dbReference type="ARBA" id="ARBA00023136"/>
    </source>
</evidence>
<dbReference type="PRINTS" id="PR00344">
    <property type="entry name" value="BCTRLSENSOR"/>
</dbReference>
<evidence type="ECO:0000256" key="2">
    <source>
        <dbReference type="ARBA" id="ARBA00012438"/>
    </source>
</evidence>
<evidence type="ECO:0000313" key="10">
    <source>
        <dbReference type="EMBL" id="HGZ44076.1"/>
    </source>
</evidence>
<sequence>MLDRRGWMLWATMSVVATALALAVPLLYLPLAELAATVEDTLAPQHAYQSLVGLGGLVLVFCLYAGLKHAELNRMREALLREEQETRDVQTRLSELSALFNVSTTLNLQLRLEVILEIIVRRVVSTLRAQQASIMLYRPESGLLETQASYGLESEFARNARKRLGEGIAGWVAERGEPVLLSNESAHPLALHYKSNRNITSALSLPLRVGERCVGVLNVNRINHPEPFRDHHRDMLRMFADHVGAVIERAETMERLSSRARELEAANLRLAEMNQLKDVFLSTASHELKTPLSTVIAYAELLEENDAELASEQRGEFLRRLRGEAGRLMGLIEDILDLSRIESGKLVLRRRPLALDEVVRSACESSRGLAEKHGAQIALEVRDALPALPLDEVKMRQVLTNLIANAIKFSAEGGRVEVRVRRDGAWALVEVADRGPGILPEETAHIFELFGQGVQGRGGRKGGLGIGLHLVKRLTELHGGHVGVNSQPGEGSTFWVRLPLALADAVIPEAEQREAA</sequence>
<keyword evidence="5" id="KW-0418">Kinase</keyword>
<evidence type="ECO:0000256" key="1">
    <source>
        <dbReference type="ARBA" id="ARBA00000085"/>
    </source>
</evidence>
<dbReference type="SUPFAM" id="SSF47384">
    <property type="entry name" value="Homodimeric domain of signal transducing histidine kinase"/>
    <property type="match status" value="1"/>
</dbReference>
<dbReference type="FunFam" id="3.30.565.10:FF:000006">
    <property type="entry name" value="Sensor histidine kinase WalK"/>
    <property type="match status" value="1"/>
</dbReference>
<keyword evidence="8" id="KW-0812">Transmembrane</keyword>
<evidence type="ECO:0000256" key="3">
    <source>
        <dbReference type="ARBA" id="ARBA00022553"/>
    </source>
</evidence>
<dbReference type="InterPro" id="IPR005467">
    <property type="entry name" value="His_kinase_dom"/>
</dbReference>
<dbReference type="InterPro" id="IPR050736">
    <property type="entry name" value="Sensor_HK_Regulatory"/>
</dbReference>
<dbReference type="EC" id="2.7.13.3" evidence="2"/>
<organism evidence="10">
    <name type="scientific">Eiseniibacteriota bacterium</name>
    <dbReference type="NCBI Taxonomy" id="2212470"/>
    <lineage>
        <taxon>Bacteria</taxon>
        <taxon>Candidatus Eiseniibacteriota</taxon>
    </lineage>
</organism>
<evidence type="ECO:0000256" key="5">
    <source>
        <dbReference type="ARBA" id="ARBA00022777"/>
    </source>
</evidence>
<evidence type="ECO:0000256" key="8">
    <source>
        <dbReference type="SAM" id="Phobius"/>
    </source>
</evidence>
<dbReference type="GO" id="GO:0000155">
    <property type="term" value="F:phosphorelay sensor kinase activity"/>
    <property type="evidence" value="ECO:0007669"/>
    <property type="project" value="InterPro"/>
</dbReference>
<dbReference type="EMBL" id="DSQF01000023">
    <property type="protein sequence ID" value="HGZ44076.1"/>
    <property type="molecule type" value="Genomic_DNA"/>
</dbReference>
<reference evidence="10" key="1">
    <citation type="journal article" date="2020" name="mSystems">
        <title>Genome- and Community-Level Interaction Insights into Carbon Utilization and Element Cycling Functions of Hydrothermarchaeota in Hydrothermal Sediment.</title>
        <authorList>
            <person name="Zhou Z."/>
            <person name="Liu Y."/>
            <person name="Xu W."/>
            <person name="Pan J."/>
            <person name="Luo Z.H."/>
            <person name="Li M."/>
        </authorList>
    </citation>
    <scope>NUCLEOTIDE SEQUENCE [LARGE SCALE GENOMIC DNA]</scope>
    <source>
        <strain evidence="10">SpSt-381</strain>
    </source>
</reference>
<accession>A0A832MMS6</accession>
<dbReference type="InterPro" id="IPR003594">
    <property type="entry name" value="HATPase_dom"/>
</dbReference>
<dbReference type="InterPro" id="IPR003018">
    <property type="entry name" value="GAF"/>
</dbReference>
<proteinExistence type="predicted"/>
<dbReference type="SUPFAM" id="SSF55874">
    <property type="entry name" value="ATPase domain of HSP90 chaperone/DNA topoisomerase II/histidine kinase"/>
    <property type="match status" value="1"/>
</dbReference>
<dbReference type="InterPro" id="IPR029016">
    <property type="entry name" value="GAF-like_dom_sf"/>
</dbReference>
<keyword evidence="8" id="KW-1133">Transmembrane helix</keyword>
<dbReference type="AlphaFoldDB" id="A0A832MMS6"/>